<accession>A0ABT7E6W3</accession>
<protein>
    <submittedName>
        <fullName evidence="6">HPP family protein</fullName>
    </submittedName>
</protein>
<dbReference type="Pfam" id="PF04982">
    <property type="entry name" value="TM_HPP"/>
    <property type="match status" value="1"/>
</dbReference>
<name>A0ABT7E6W3_9NEIS</name>
<keyword evidence="7" id="KW-1185">Reference proteome</keyword>
<dbReference type="Gene3D" id="3.10.580.10">
    <property type="entry name" value="CBS-domain"/>
    <property type="match status" value="1"/>
</dbReference>
<dbReference type="PANTHER" id="PTHR43080">
    <property type="entry name" value="CBS DOMAIN-CONTAINING PROTEIN CBSX3, MITOCHONDRIAL"/>
    <property type="match status" value="1"/>
</dbReference>
<dbReference type="EMBL" id="JARRAF010000045">
    <property type="protein sequence ID" value="MDK2126657.1"/>
    <property type="molecule type" value="Genomic_DNA"/>
</dbReference>
<dbReference type="PANTHER" id="PTHR43080:SF29">
    <property type="entry name" value="OS02G0818000 PROTEIN"/>
    <property type="match status" value="1"/>
</dbReference>
<proteinExistence type="predicted"/>
<feature type="transmembrane region" description="Helical" evidence="4">
    <location>
        <begin position="110"/>
        <end position="128"/>
    </location>
</feature>
<evidence type="ECO:0000259" key="5">
    <source>
        <dbReference type="PROSITE" id="PS51371"/>
    </source>
</evidence>
<feature type="domain" description="CBS" evidence="5">
    <location>
        <begin position="200"/>
        <end position="255"/>
    </location>
</feature>
<feature type="compositionally biased region" description="Polar residues" evidence="3">
    <location>
        <begin position="144"/>
        <end position="153"/>
    </location>
</feature>
<dbReference type="InterPro" id="IPR000644">
    <property type="entry name" value="CBS_dom"/>
</dbReference>
<dbReference type="RefSeq" id="WP_284102976.1">
    <property type="nucleotide sequence ID" value="NZ_JARRAF010000045.1"/>
</dbReference>
<dbReference type="Proteomes" id="UP001172778">
    <property type="component" value="Unassembled WGS sequence"/>
</dbReference>
<sequence length="327" mass="35653">MITLTAWIAASFPGNPLLPSLGASAVLVAALPDSPLARPWAVLGGSLLSLLVSYLLVRLLAGHWLAAPLAVMASLAVMLLFRCLHPPGGAVALLTVLGISHGNFHSLPQLLWAMLPGLLILLIIRQLWRRQPAAPPSPHATQDPLPSQRSSPSAEDWRQTLRRHATIVDASPDQLQQLYRELGQHLLQQRTQALRLADIMSRNLVTLAPSDLAETAWRLLRSHKVKLLPVVQDERLIGVLSMVDILKRIDATHSLERLLQQSVSTFMQTEVRTQPPELAVASIVPLLSDEGMHHLPIVDHSGRLVGMVTQSDLIAALSQLVQTPSSQ</sequence>
<dbReference type="PROSITE" id="PS51371">
    <property type="entry name" value="CBS"/>
    <property type="match status" value="2"/>
</dbReference>
<comment type="caution">
    <text evidence="6">The sequence shown here is derived from an EMBL/GenBank/DDBJ whole genome shotgun (WGS) entry which is preliminary data.</text>
</comment>
<reference evidence="6" key="1">
    <citation type="submission" date="2023-03" db="EMBL/GenBank/DDBJ databases">
        <title>Chitinimonas shenzhenensis gen. nov., sp. nov., a novel member of family Burkholderiaceae isolated from activated sludge collected in Shen Zhen, China.</title>
        <authorList>
            <person name="Wang X."/>
        </authorList>
    </citation>
    <scope>NUCLEOTIDE SEQUENCE</scope>
    <source>
        <strain evidence="6">DQS-5</strain>
    </source>
</reference>
<gene>
    <name evidence="6" type="ORF">PZA18_21665</name>
</gene>
<dbReference type="InterPro" id="IPR051257">
    <property type="entry name" value="Diverse_CBS-Domain"/>
</dbReference>
<keyword evidence="4" id="KW-0812">Transmembrane</keyword>
<keyword evidence="4" id="KW-1133">Transmembrane helix</keyword>
<dbReference type="InterPro" id="IPR058581">
    <property type="entry name" value="TM_HPP"/>
</dbReference>
<dbReference type="Pfam" id="PF00571">
    <property type="entry name" value="CBS"/>
    <property type="match status" value="2"/>
</dbReference>
<feature type="region of interest" description="Disordered" evidence="3">
    <location>
        <begin position="134"/>
        <end position="156"/>
    </location>
</feature>
<keyword evidence="4" id="KW-0472">Membrane</keyword>
<keyword evidence="1 2" id="KW-0129">CBS domain</keyword>
<evidence type="ECO:0000313" key="7">
    <source>
        <dbReference type="Proteomes" id="UP001172778"/>
    </source>
</evidence>
<feature type="domain" description="CBS" evidence="5">
    <location>
        <begin position="267"/>
        <end position="323"/>
    </location>
</feature>
<feature type="transmembrane region" description="Helical" evidence="4">
    <location>
        <begin position="40"/>
        <end position="57"/>
    </location>
</feature>
<dbReference type="CDD" id="cd04600">
    <property type="entry name" value="CBS_pair_HPP_assoc"/>
    <property type="match status" value="1"/>
</dbReference>
<evidence type="ECO:0000256" key="4">
    <source>
        <dbReference type="SAM" id="Phobius"/>
    </source>
</evidence>
<dbReference type="SUPFAM" id="SSF54631">
    <property type="entry name" value="CBS-domain pair"/>
    <property type="match status" value="1"/>
</dbReference>
<dbReference type="InterPro" id="IPR046342">
    <property type="entry name" value="CBS_dom_sf"/>
</dbReference>
<evidence type="ECO:0000313" key="6">
    <source>
        <dbReference type="EMBL" id="MDK2126657.1"/>
    </source>
</evidence>
<evidence type="ECO:0000256" key="1">
    <source>
        <dbReference type="ARBA" id="ARBA00023122"/>
    </source>
</evidence>
<evidence type="ECO:0000256" key="2">
    <source>
        <dbReference type="PROSITE-ProRule" id="PRU00703"/>
    </source>
</evidence>
<dbReference type="SMART" id="SM00116">
    <property type="entry name" value="CBS"/>
    <property type="match status" value="2"/>
</dbReference>
<evidence type="ECO:0000256" key="3">
    <source>
        <dbReference type="SAM" id="MobiDB-lite"/>
    </source>
</evidence>
<feature type="transmembrane region" description="Helical" evidence="4">
    <location>
        <begin position="64"/>
        <end position="81"/>
    </location>
</feature>
<organism evidence="6 7">
    <name type="scientific">Parachitinimonas caeni</name>
    <dbReference type="NCBI Taxonomy" id="3031301"/>
    <lineage>
        <taxon>Bacteria</taxon>
        <taxon>Pseudomonadati</taxon>
        <taxon>Pseudomonadota</taxon>
        <taxon>Betaproteobacteria</taxon>
        <taxon>Neisseriales</taxon>
        <taxon>Chitinibacteraceae</taxon>
        <taxon>Parachitinimonas</taxon>
    </lineage>
</organism>